<dbReference type="AlphaFoldDB" id="A0A4Y1R754"/>
<feature type="compositionally biased region" description="Basic and acidic residues" evidence="1">
    <location>
        <begin position="66"/>
        <end position="76"/>
    </location>
</feature>
<evidence type="ECO:0000313" key="2">
    <source>
        <dbReference type="EMBL" id="BBH00030.1"/>
    </source>
</evidence>
<dbReference type="PANTHER" id="PTHR35318">
    <property type="entry name" value="BNAA10G08410D PROTEIN"/>
    <property type="match status" value="1"/>
</dbReference>
<reference evidence="2" key="1">
    <citation type="journal article" date="2019" name="Science">
        <title>Mutation of a bHLH transcription factor allowed almond domestication.</title>
        <authorList>
            <person name="Sanchez-Perez R."/>
            <person name="Pavan S."/>
            <person name="Mazzeo R."/>
            <person name="Moldovan C."/>
            <person name="Aiese Cigliano R."/>
            <person name="Del Cueto J."/>
            <person name="Ricciardi F."/>
            <person name="Lotti C."/>
            <person name="Ricciardi L."/>
            <person name="Dicenta F."/>
            <person name="Lopez-Marques R.L."/>
            <person name="Lindberg Moller B."/>
        </authorList>
    </citation>
    <scope>NUCLEOTIDE SEQUENCE</scope>
</reference>
<gene>
    <name evidence="2" type="ORF">Prudu_009922</name>
</gene>
<sequence length="135" mass="14810">MDIHTRSTMKFLLELGSCYRSSSSSKQTQDHEMMRSRVRRSKSAESAQQWRPALVAISEDGVASGHEGKAQSEKISSKKGRKAKARSLSCTSHDEFSGLISETALNPGTNEHGLVWESEGRGGMNAAPNLNKKKM</sequence>
<name>A0A4Y1R754_PRUDU</name>
<organism evidence="2">
    <name type="scientific">Prunus dulcis</name>
    <name type="common">Almond</name>
    <name type="synonym">Amygdalus dulcis</name>
    <dbReference type="NCBI Taxonomy" id="3755"/>
    <lineage>
        <taxon>Eukaryota</taxon>
        <taxon>Viridiplantae</taxon>
        <taxon>Streptophyta</taxon>
        <taxon>Embryophyta</taxon>
        <taxon>Tracheophyta</taxon>
        <taxon>Spermatophyta</taxon>
        <taxon>Magnoliopsida</taxon>
        <taxon>eudicotyledons</taxon>
        <taxon>Gunneridae</taxon>
        <taxon>Pentapetalae</taxon>
        <taxon>rosids</taxon>
        <taxon>fabids</taxon>
        <taxon>Rosales</taxon>
        <taxon>Rosaceae</taxon>
        <taxon>Amygdaloideae</taxon>
        <taxon>Amygdaleae</taxon>
        <taxon>Prunus</taxon>
    </lineage>
</organism>
<dbReference type="EMBL" id="AP019299">
    <property type="protein sequence ID" value="BBH00030.1"/>
    <property type="molecule type" value="Genomic_DNA"/>
</dbReference>
<protein>
    <submittedName>
        <fullName evidence="2">Uncharacterized protein</fullName>
    </submittedName>
</protein>
<accession>A0A4Y1R754</accession>
<evidence type="ECO:0000256" key="1">
    <source>
        <dbReference type="SAM" id="MobiDB-lite"/>
    </source>
</evidence>
<feature type="region of interest" description="Disordered" evidence="1">
    <location>
        <begin position="19"/>
        <end position="135"/>
    </location>
</feature>
<proteinExistence type="predicted"/>
<dbReference type="PANTHER" id="PTHR35318:SF2">
    <property type="entry name" value="OS08G0138900 PROTEIN"/>
    <property type="match status" value="1"/>
</dbReference>